<organism evidence="1 2">
    <name type="scientific">Fusarium fujikuroi</name>
    <name type="common">Bakanae and foot rot disease fungus</name>
    <name type="synonym">Gibberella fujikuroi</name>
    <dbReference type="NCBI Taxonomy" id="5127"/>
    <lineage>
        <taxon>Eukaryota</taxon>
        <taxon>Fungi</taxon>
        <taxon>Dikarya</taxon>
        <taxon>Ascomycota</taxon>
        <taxon>Pezizomycotina</taxon>
        <taxon>Sordariomycetes</taxon>
        <taxon>Hypocreomycetidae</taxon>
        <taxon>Hypocreales</taxon>
        <taxon>Nectriaceae</taxon>
        <taxon>Fusarium</taxon>
        <taxon>Fusarium fujikuroi species complex</taxon>
    </lineage>
</organism>
<proteinExistence type="predicted"/>
<name>A0A5Q3GEV6_FUSFU</name>
<dbReference type="AlphaFoldDB" id="A0A5Q3GEV6"/>
<dbReference type="SUPFAM" id="SSF48403">
    <property type="entry name" value="Ankyrin repeat"/>
    <property type="match status" value="1"/>
</dbReference>
<evidence type="ECO:0000313" key="2">
    <source>
        <dbReference type="Proteomes" id="UP000760494"/>
    </source>
</evidence>
<evidence type="ECO:0000313" key="1">
    <source>
        <dbReference type="EMBL" id="VTT76340.1"/>
    </source>
</evidence>
<dbReference type="Gene3D" id="1.25.40.20">
    <property type="entry name" value="Ankyrin repeat-containing domain"/>
    <property type="match status" value="1"/>
</dbReference>
<dbReference type="EMBL" id="CABFJX010000383">
    <property type="protein sequence ID" value="VTT76340.1"/>
    <property type="molecule type" value="Genomic_DNA"/>
</dbReference>
<reference evidence="1" key="1">
    <citation type="submission" date="2019-05" db="EMBL/GenBank/DDBJ databases">
        <authorList>
            <person name="Piombo E."/>
        </authorList>
    </citation>
    <scope>NUCLEOTIDE SEQUENCE</scope>
    <source>
        <strain evidence="1">C2S</strain>
    </source>
</reference>
<gene>
    <name evidence="1" type="ORF">C2S_10337</name>
</gene>
<comment type="caution">
    <text evidence="1">The sequence shown here is derived from an EMBL/GenBank/DDBJ whole genome shotgun (WGS) entry which is preliminary data.</text>
</comment>
<dbReference type="InterPro" id="IPR036770">
    <property type="entry name" value="Ankyrin_rpt-contain_sf"/>
</dbReference>
<dbReference type="Proteomes" id="UP000760494">
    <property type="component" value="Unassembled WGS sequence"/>
</dbReference>
<accession>A0A5Q3GEV6</accession>
<sequence>MAEPVGITGTAVGILSFGLQLYTGISEYLDAVKGRDEDLQSAKQYAKMLRDNLVSIEVAISAIGSEYTAARYAIERCKSSCETELKGLEVLLLELKGPMVEPNNRTEQVKNSLRKYSYPFNKKDIFRLQDRLSLTNNALHTAAFALQLAISNNTLTTVVSLQRAAIAISQATEDTATGMAEQAVALKQANQTLTQSHQELQLISQRMPPALDSRINEILTYLRDAESPRSQLVQLLQYPQDLRRLCDAVSNLRQNSKTDPRTPVSQSTEITGCEKFTTYRTCDCATRHDVRRQGRRFGLFVFESEIQKTTYHAPECEMSGVIPIAAENKRTFGVHIPAMFKLLDRTIRLSFSVRAGAGGYTLCQSINYAATVDESSSLSFRIANMLIRLMDERTPGLSNEDFFVVAESCIRRLTFCYGNKQASPRDINMHGESILDLLAWQLHLLGEFTMPANVVSYILRSLATTKIPITNGSRVKIFDSDTAHQTISTLLACCDIPTGQDYQVTYLRYADGKRKGLFENFPDIAENLGFNPLHIATLKNDEESVHHLLHRYPSYLNDLNYCGQSPVHIAIQNKNFRISSAVIVAAHADILNTADNAQQYPIDIATYITCSLLENSEGSHHQSCNQSRVIDLLLESKSLLLHSFICTHFDQACQHTKMVVLSHLAQRRRDMELLAIIKLPAAEVQDLGLSRGRTLDRNTARVQHYLAKRCNIPRELLFYPNNDVPKGLGCSKSIYAYIYDRDVAQHAISLGFDFGTAFTDLFAQVIQDVVSERSFGHGATYRHASFPTYVCWMIDRGADIFGTVPAGFVPGAAQKITWAHYLTASLGIARVQTPQLSRELPQGIAEVIARQGVFDGCKCWCSEHGCTPLVKFLEGLGWRQILQRSEILESYALRTSDALGSLFPRCKDDGLACDWIYRAVLRYITFCALGLRHTCCKLVHKSSNSISDEEEIREIHEEDAAYIQILEELMSDFETEYENRTDLAIFLTVVWVPKMKDIWAKLNSMELTSEEIRSAETIGVIWEVCESEDTWGSEEGEYINPESWARVEDLRSQMGRTRDDKSSAVEEWMRRLDDIAIDPQRPVIAI</sequence>
<protein>
    <submittedName>
        <fullName evidence="1">Uncharacterized protein</fullName>
    </submittedName>
</protein>